<dbReference type="EMBL" id="JAUDEA010000005">
    <property type="protein sequence ID" value="MDM8270965.1"/>
    <property type="molecule type" value="Genomic_DNA"/>
</dbReference>
<dbReference type="Pfam" id="PF13649">
    <property type="entry name" value="Methyltransf_25"/>
    <property type="match status" value="1"/>
</dbReference>
<organism evidence="4 5">
    <name type="scientific">Thermophilibacter provencensis</name>
    <dbReference type="NCBI Taxonomy" id="1852386"/>
    <lineage>
        <taxon>Bacteria</taxon>
        <taxon>Bacillati</taxon>
        <taxon>Actinomycetota</taxon>
        <taxon>Coriobacteriia</taxon>
        <taxon>Coriobacteriales</taxon>
        <taxon>Atopobiaceae</taxon>
        <taxon>Thermophilibacter</taxon>
    </lineage>
</organism>
<keyword evidence="2 4" id="KW-0808">Transferase</keyword>
<name>A0ABT7V2Y4_9ACTN</name>
<dbReference type="CDD" id="cd02440">
    <property type="entry name" value="AdoMet_MTases"/>
    <property type="match status" value="1"/>
</dbReference>
<protein>
    <submittedName>
        <fullName evidence="4">Class I SAM-dependent methyltransferase</fullName>
        <ecNumber evidence="4">2.1.-.-</ecNumber>
    </submittedName>
</protein>
<reference evidence="5" key="1">
    <citation type="submission" date="2023-06" db="EMBL/GenBank/DDBJ databases">
        <title>Identification and characterization of horizontal gene transfer across gut microbiota members of farm animals based on homology search.</title>
        <authorList>
            <person name="Zeman M."/>
            <person name="Kubasova T."/>
            <person name="Jahodarova E."/>
            <person name="Nykrynova M."/>
            <person name="Rychlik I."/>
        </authorList>
    </citation>
    <scope>NUCLEOTIDE SEQUENCE [LARGE SCALE GENOMIC DNA]</scope>
    <source>
        <strain evidence="5">153_Feed</strain>
    </source>
</reference>
<dbReference type="GO" id="GO:0008168">
    <property type="term" value="F:methyltransferase activity"/>
    <property type="evidence" value="ECO:0007669"/>
    <property type="project" value="UniProtKB-KW"/>
</dbReference>
<sequence length="209" mass="23100">MLSEKDFDDWAGTYDESVECTEAADAYPFAGYDRVMNAIFERVTTVAGARVLDLGFGTATLTKRLYDAGCEVYGQDFSARMVEVAQEKMPGALLVQRDFSSGLAPELASRTYDAIVATYSLHHLDDKGRRGLIGSLIPLLSEGGCLYIGDVAFETRRELEQCRAAVGDAWDPDEIYFVYDELRNFFPAATFERMSSCSGIISIPSESRC</sequence>
<evidence type="ECO:0000313" key="4">
    <source>
        <dbReference type="EMBL" id="MDM8270965.1"/>
    </source>
</evidence>
<dbReference type="GO" id="GO:0032259">
    <property type="term" value="P:methylation"/>
    <property type="evidence" value="ECO:0007669"/>
    <property type="project" value="UniProtKB-KW"/>
</dbReference>
<dbReference type="EC" id="2.1.-.-" evidence="4"/>
<dbReference type="PANTHER" id="PTHR43861">
    <property type="entry name" value="TRANS-ACONITATE 2-METHYLTRANSFERASE-RELATED"/>
    <property type="match status" value="1"/>
</dbReference>
<dbReference type="Gene3D" id="3.40.50.150">
    <property type="entry name" value="Vaccinia Virus protein VP39"/>
    <property type="match status" value="1"/>
</dbReference>
<comment type="caution">
    <text evidence="4">The sequence shown here is derived from an EMBL/GenBank/DDBJ whole genome shotgun (WGS) entry which is preliminary data.</text>
</comment>
<feature type="domain" description="Methyltransferase" evidence="3">
    <location>
        <begin position="51"/>
        <end position="144"/>
    </location>
</feature>
<dbReference type="InterPro" id="IPR029063">
    <property type="entry name" value="SAM-dependent_MTases_sf"/>
</dbReference>
<evidence type="ECO:0000313" key="5">
    <source>
        <dbReference type="Proteomes" id="UP001529256"/>
    </source>
</evidence>
<evidence type="ECO:0000256" key="2">
    <source>
        <dbReference type="ARBA" id="ARBA00022679"/>
    </source>
</evidence>
<evidence type="ECO:0000256" key="1">
    <source>
        <dbReference type="ARBA" id="ARBA00022603"/>
    </source>
</evidence>
<dbReference type="InterPro" id="IPR041698">
    <property type="entry name" value="Methyltransf_25"/>
</dbReference>
<dbReference type="SUPFAM" id="SSF53335">
    <property type="entry name" value="S-adenosyl-L-methionine-dependent methyltransferases"/>
    <property type="match status" value="1"/>
</dbReference>
<dbReference type="PANTHER" id="PTHR43861:SF1">
    <property type="entry name" value="TRANS-ACONITATE 2-METHYLTRANSFERASE"/>
    <property type="match status" value="1"/>
</dbReference>
<proteinExistence type="predicted"/>
<keyword evidence="1 4" id="KW-0489">Methyltransferase</keyword>
<gene>
    <name evidence="4" type="ORF">QUW25_04660</name>
</gene>
<dbReference type="RefSeq" id="WP_289511057.1">
    <property type="nucleotide sequence ID" value="NZ_JAUDEA010000005.1"/>
</dbReference>
<keyword evidence="5" id="KW-1185">Reference proteome</keyword>
<reference evidence="4 5" key="2">
    <citation type="submission" date="2023-06" db="EMBL/GenBank/DDBJ databases">
        <title>Identification and characterization of horizontal gene transfer across gut microbiota members of farm animals based on homology search.</title>
        <authorList>
            <person name="Schwarzerova J."/>
            <person name="Nykrynova M."/>
            <person name="Jureckova K."/>
            <person name="Cejkova D."/>
            <person name="Rychlik I."/>
        </authorList>
    </citation>
    <scope>NUCLEOTIDE SEQUENCE [LARGE SCALE GENOMIC DNA]</scope>
    <source>
        <strain evidence="4 5">153_Feed</strain>
    </source>
</reference>
<dbReference type="Proteomes" id="UP001529256">
    <property type="component" value="Unassembled WGS sequence"/>
</dbReference>
<evidence type="ECO:0000259" key="3">
    <source>
        <dbReference type="Pfam" id="PF13649"/>
    </source>
</evidence>
<accession>A0ABT7V2Y4</accession>
<reference evidence="4 5" key="3">
    <citation type="submission" date="2023-06" db="EMBL/GenBank/DDBJ databases">
        <authorList>
            <person name="Zeman M."/>
            <person name="Kubasova T."/>
            <person name="Jahodarova E."/>
            <person name="Nykrynova M."/>
            <person name="Rychlik I."/>
        </authorList>
    </citation>
    <scope>NUCLEOTIDE SEQUENCE [LARGE SCALE GENOMIC DNA]</scope>
    <source>
        <strain evidence="4 5">153_Feed</strain>
    </source>
</reference>